<dbReference type="GO" id="GO:0009295">
    <property type="term" value="C:nucleoid"/>
    <property type="evidence" value="ECO:0007669"/>
    <property type="project" value="TreeGrafter"/>
</dbReference>
<dbReference type="EMBL" id="BART01015317">
    <property type="protein sequence ID" value="GAG82904.1"/>
    <property type="molecule type" value="Genomic_DNA"/>
</dbReference>
<dbReference type="GO" id="GO:0003697">
    <property type="term" value="F:single-stranded DNA binding"/>
    <property type="evidence" value="ECO:0007669"/>
    <property type="project" value="InterPro"/>
</dbReference>
<keyword evidence="1" id="KW-0238">DNA-binding</keyword>
<dbReference type="Gene3D" id="2.40.50.140">
    <property type="entry name" value="Nucleic acid-binding proteins"/>
    <property type="match status" value="1"/>
</dbReference>
<dbReference type="InterPro" id="IPR011344">
    <property type="entry name" value="ssDNA-bd"/>
</dbReference>
<dbReference type="SUPFAM" id="SSF50249">
    <property type="entry name" value="Nucleic acid-binding proteins"/>
    <property type="match status" value="1"/>
</dbReference>
<dbReference type="AlphaFoldDB" id="X1AKB4"/>
<dbReference type="PROSITE" id="PS50935">
    <property type="entry name" value="SSB"/>
    <property type="match status" value="1"/>
</dbReference>
<dbReference type="GO" id="GO:0006260">
    <property type="term" value="P:DNA replication"/>
    <property type="evidence" value="ECO:0007669"/>
    <property type="project" value="InterPro"/>
</dbReference>
<proteinExistence type="predicted"/>
<evidence type="ECO:0000256" key="1">
    <source>
        <dbReference type="ARBA" id="ARBA00023125"/>
    </source>
</evidence>
<dbReference type="PIRSF" id="PIRSF002070">
    <property type="entry name" value="SSB"/>
    <property type="match status" value="1"/>
</dbReference>
<comment type="caution">
    <text evidence="2">The sequence shown here is derived from an EMBL/GenBank/DDBJ whole genome shotgun (WGS) entry which is preliminary data.</text>
</comment>
<sequence>MNLNKAYLIGRLTRDPETRALPSGQSVTSFGMATDRFFTDRSGQKQQQTDFHNIVLFGKLADIASQYLNKGSLVLIEG</sequence>
<feature type="non-terminal residue" evidence="2">
    <location>
        <position position="78"/>
    </location>
</feature>
<dbReference type="InterPro" id="IPR012340">
    <property type="entry name" value="NA-bd_OB-fold"/>
</dbReference>
<dbReference type="PANTHER" id="PTHR10302">
    <property type="entry name" value="SINGLE-STRANDED DNA-BINDING PROTEIN"/>
    <property type="match status" value="1"/>
</dbReference>
<protein>
    <recommendedName>
        <fullName evidence="3">Single-stranded DNA-binding protein</fullName>
    </recommendedName>
</protein>
<dbReference type="InterPro" id="IPR000424">
    <property type="entry name" value="Primosome_PriB/ssb"/>
</dbReference>
<reference evidence="2" key="1">
    <citation type="journal article" date="2014" name="Front. Microbiol.">
        <title>High frequency of phylogenetically diverse reductive dehalogenase-homologous genes in deep subseafloor sedimentary metagenomes.</title>
        <authorList>
            <person name="Kawai M."/>
            <person name="Futagami T."/>
            <person name="Toyoda A."/>
            <person name="Takaki Y."/>
            <person name="Nishi S."/>
            <person name="Hori S."/>
            <person name="Arai W."/>
            <person name="Tsubouchi T."/>
            <person name="Morono Y."/>
            <person name="Uchiyama I."/>
            <person name="Ito T."/>
            <person name="Fujiyama A."/>
            <person name="Inagaki F."/>
            <person name="Takami H."/>
        </authorList>
    </citation>
    <scope>NUCLEOTIDE SEQUENCE</scope>
    <source>
        <strain evidence="2">Expedition CK06-06</strain>
    </source>
</reference>
<dbReference type="NCBIfam" id="TIGR00621">
    <property type="entry name" value="ssb"/>
    <property type="match status" value="1"/>
</dbReference>
<name>X1AKB4_9ZZZZ</name>
<dbReference type="Pfam" id="PF00436">
    <property type="entry name" value="SSB"/>
    <property type="match status" value="1"/>
</dbReference>
<evidence type="ECO:0000313" key="2">
    <source>
        <dbReference type="EMBL" id="GAG82904.1"/>
    </source>
</evidence>
<gene>
    <name evidence="2" type="ORF">S01H4_29775</name>
</gene>
<organism evidence="2">
    <name type="scientific">marine sediment metagenome</name>
    <dbReference type="NCBI Taxonomy" id="412755"/>
    <lineage>
        <taxon>unclassified sequences</taxon>
        <taxon>metagenomes</taxon>
        <taxon>ecological metagenomes</taxon>
    </lineage>
</organism>
<evidence type="ECO:0008006" key="3">
    <source>
        <dbReference type="Google" id="ProtNLM"/>
    </source>
</evidence>
<dbReference type="PANTHER" id="PTHR10302:SF27">
    <property type="entry name" value="SINGLE-STRANDED DNA-BINDING PROTEIN"/>
    <property type="match status" value="1"/>
</dbReference>
<accession>X1AKB4</accession>
<dbReference type="CDD" id="cd04496">
    <property type="entry name" value="SSB_OBF"/>
    <property type="match status" value="1"/>
</dbReference>